<sequence length="201" mass="23613">MSTNDDFHKNLYLQLMQESRILHLVYHRNKNQHQRTHWWKRVNMLKRNCHEVSKLLVGRKIQKLDELAHLYHLLNGFIKKQLKRTYREFNSIIALGQFVTLGVVLVGILARVYAVYGKLLEIYEPQFRDAGFMRVPSKKPRESKQFLESLIEEELGDPLPSEPDKTVPLERRAAKTPSFGDTRTKKTLKKKKKSAIDNIFG</sequence>
<evidence type="ECO:0000256" key="2">
    <source>
        <dbReference type="SAM" id="Phobius"/>
    </source>
</evidence>
<evidence type="ECO:0000259" key="3">
    <source>
        <dbReference type="Pfam" id="PF20945"/>
    </source>
</evidence>
<dbReference type="InterPro" id="IPR047205">
    <property type="entry name" value="RMP1"/>
</dbReference>
<dbReference type="AlphaFoldDB" id="A0A4C2EAE8"/>
<dbReference type="GO" id="GO:0000172">
    <property type="term" value="C:ribonuclease MRP complex"/>
    <property type="evidence" value="ECO:0007669"/>
    <property type="project" value="InterPro"/>
</dbReference>
<feature type="compositionally biased region" description="Basic and acidic residues" evidence="1">
    <location>
        <begin position="162"/>
        <end position="173"/>
    </location>
</feature>
<accession>A0A4C2EAE8</accession>
<evidence type="ECO:0000313" key="5">
    <source>
        <dbReference type="Proteomes" id="UP000301737"/>
    </source>
</evidence>
<dbReference type="GO" id="GO:0000466">
    <property type="term" value="P:maturation of 5.8S rRNA from tricistronic rRNA transcript (SSU-rRNA, 5.8S rRNA, LSU-rRNA)"/>
    <property type="evidence" value="ECO:0007669"/>
    <property type="project" value="TreeGrafter"/>
</dbReference>
<dbReference type="Pfam" id="PF20945">
    <property type="entry name" value="RMP1"/>
    <property type="match status" value="1"/>
</dbReference>
<feature type="transmembrane region" description="Helical" evidence="2">
    <location>
        <begin position="89"/>
        <end position="116"/>
    </location>
</feature>
<feature type="domain" description="RNase MRP protein 1 RNA binding" evidence="3">
    <location>
        <begin position="21"/>
        <end position="111"/>
    </location>
</feature>
<feature type="region of interest" description="Disordered" evidence="1">
    <location>
        <begin position="155"/>
        <end position="201"/>
    </location>
</feature>
<keyword evidence="2" id="KW-1133">Transmembrane helix</keyword>
<dbReference type="GO" id="GO:0042134">
    <property type="term" value="F:rRNA primary transcript binding"/>
    <property type="evidence" value="ECO:0007669"/>
    <property type="project" value="InterPro"/>
</dbReference>
<keyword evidence="2" id="KW-0472">Membrane</keyword>
<dbReference type="OrthoDB" id="5414547at2759"/>
<evidence type="ECO:0000256" key="1">
    <source>
        <dbReference type="SAM" id="MobiDB-lite"/>
    </source>
</evidence>
<dbReference type="PANTHER" id="PTHR37792">
    <property type="entry name" value="RIBONUCLEASE MRP PROTEIN SUBUNIT RMP1"/>
    <property type="match status" value="1"/>
</dbReference>
<gene>
    <name evidence="4" type="ORF">ZYGM_000793</name>
</gene>
<keyword evidence="2" id="KW-0812">Transmembrane</keyword>
<name>A0A4C2EAE8_9SACH</name>
<evidence type="ECO:0000313" key="4">
    <source>
        <dbReference type="EMBL" id="GCF00862.1"/>
    </source>
</evidence>
<proteinExistence type="predicted"/>
<dbReference type="CDD" id="cd22573">
    <property type="entry name" value="RMP1_RBD"/>
    <property type="match status" value="1"/>
</dbReference>
<organism evidence="4 5">
    <name type="scientific">Zygosaccharomyces mellis</name>
    <dbReference type="NCBI Taxonomy" id="42258"/>
    <lineage>
        <taxon>Eukaryota</taxon>
        <taxon>Fungi</taxon>
        <taxon>Dikarya</taxon>
        <taxon>Ascomycota</taxon>
        <taxon>Saccharomycotina</taxon>
        <taxon>Saccharomycetes</taxon>
        <taxon>Saccharomycetales</taxon>
        <taxon>Saccharomycetaceae</taxon>
        <taxon>Zygosaccharomyces</taxon>
    </lineage>
</organism>
<dbReference type="PANTHER" id="PTHR37792:SF1">
    <property type="entry name" value="RIBONUCLEASE MRP PROTEIN SUBUNIT RMP1"/>
    <property type="match status" value="1"/>
</dbReference>
<dbReference type="Proteomes" id="UP000301737">
    <property type="component" value="Unassembled WGS sequence"/>
</dbReference>
<dbReference type="GO" id="GO:0000294">
    <property type="term" value="P:nuclear-transcribed mRNA catabolic process, RNase MRP-dependent"/>
    <property type="evidence" value="ECO:0007669"/>
    <property type="project" value="TreeGrafter"/>
</dbReference>
<dbReference type="InterPro" id="IPR047204">
    <property type="entry name" value="RMP1_RBD"/>
</dbReference>
<reference evidence="4 5" key="1">
    <citation type="submission" date="2019-01" db="EMBL/GenBank/DDBJ databases">
        <title>Draft Genome Sequencing of Zygosaccharomyces mellis Ca-7.</title>
        <authorList>
            <person name="Shiwa Y."/>
            <person name="Kanesaki Y."/>
            <person name="Ishige T."/>
            <person name="Mura K."/>
            <person name="Hori T."/>
            <person name="Tamura T."/>
        </authorList>
    </citation>
    <scope>NUCLEOTIDE SEQUENCE [LARGE SCALE GENOMIC DNA]</scope>
    <source>
        <strain evidence="4 5">Ca-7</strain>
    </source>
</reference>
<dbReference type="EMBL" id="BIMX01000023">
    <property type="protein sequence ID" value="GCF00862.1"/>
    <property type="molecule type" value="Genomic_DNA"/>
</dbReference>
<keyword evidence="5" id="KW-1185">Reference proteome</keyword>
<comment type="caution">
    <text evidence="4">The sequence shown here is derived from an EMBL/GenBank/DDBJ whole genome shotgun (WGS) entry which is preliminary data.</text>
</comment>
<protein>
    <recommendedName>
        <fullName evidence="3">RNase MRP protein 1 RNA binding domain-containing protein</fullName>
    </recommendedName>
</protein>